<evidence type="ECO:0000313" key="3">
    <source>
        <dbReference type="Proteomes" id="UP000256379"/>
    </source>
</evidence>
<dbReference type="Proteomes" id="UP000256379">
    <property type="component" value="Unassembled WGS sequence"/>
</dbReference>
<reference evidence="2 3" key="1">
    <citation type="submission" date="2018-04" db="EMBL/GenBank/DDBJ databases">
        <title>Novel Campyloabacter and Helicobacter Species and Strains.</title>
        <authorList>
            <person name="Mannion A.J."/>
            <person name="Shen Z."/>
            <person name="Fox J.G."/>
        </authorList>
    </citation>
    <scope>NUCLEOTIDE SEQUENCE [LARGE SCALE GENOMIC DNA]</scope>
    <source>
        <strain evidence="2 3">MIT 17-337</strain>
    </source>
</reference>
<dbReference type="AlphaFoldDB" id="A0A3D8I1V7"/>
<proteinExistence type="predicted"/>
<protein>
    <submittedName>
        <fullName evidence="2">Uncharacterized protein</fullName>
    </submittedName>
</protein>
<dbReference type="EMBL" id="NXLQ01000155">
    <property type="protein sequence ID" value="RDU59067.1"/>
    <property type="molecule type" value="Genomic_DNA"/>
</dbReference>
<evidence type="ECO:0000313" key="2">
    <source>
        <dbReference type="EMBL" id="RDU59067.1"/>
    </source>
</evidence>
<feature type="compositionally biased region" description="Polar residues" evidence="1">
    <location>
        <begin position="139"/>
        <end position="148"/>
    </location>
</feature>
<gene>
    <name evidence="2" type="ORF">CQA53_11650</name>
</gene>
<name>A0A3D8I1V7_9HELI</name>
<feature type="region of interest" description="Disordered" evidence="1">
    <location>
        <begin position="139"/>
        <end position="198"/>
    </location>
</feature>
<feature type="non-terminal residue" evidence="2">
    <location>
        <position position="293"/>
    </location>
</feature>
<keyword evidence="3" id="KW-1185">Reference proteome</keyword>
<feature type="compositionally biased region" description="Low complexity" evidence="1">
    <location>
        <begin position="168"/>
        <end position="186"/>
    </location>
</feature>
<sequence>INQSNNISLSNLLYLHNNKIDIFTKNGSEIDIAEIESLLRDSKDTYTDSKIASNPTLDSNDTFRDSNLTLDILNSPNTQIFLYSTLLHGSKEIESHPLYFGELDKDSNMGFNTNKPIYYLQGGGDMDSVIARNEMTKQSTNNNATDSNAMDCHEANTSRNDNKESIHTTNTNSTTTQSNSTNNNSNADSPSPHNNTTAPIGNATLQIFLHSSTLTILHYSLIHSSLHIKLECKSKESQEIIKQERDCHEAKASRNDNKESLSTAFLCPILEDNELKCPHNGRVKLKSKKGKSF</sequence>
<comment type="caution">
    <text evidence="2">The sequence shown here is derived from an EMBL/GenBank/DDBJ whole genome shotgun (WGS) entry which is preliminary data.</text>
</comment>
<feature type="non-terminal residue" evidence="2">
    <location>
        <position position="1"/>
    </location>
</feature>
<accession>A0A3D8I1V7</accession>
<organism evidence="2 3">
    <name type="scientific">Helicobacter didelphidarum</name>
    <dbReference type="NCBI Taxonomy" id="2040648"/>
    <lineage>
        <taxon>Bacteria</taxon>
        <taxon>Pseudomonadati</taxon>
        <taxon>Campylobacterota</taxon>
        <taxon>Epsilonproteobacteria</taxon>
        <taxon>Campylobacterales</taxon>
        <taxon>Helicobacteraceae</taxon>
        <taxon>Helicobacter</taxon>
    </lineage>
</organism>
<evidence type="ECO:0000256" key="1">
    <source>
        <dbReference type="SAM" id="MobiDB-lite"/>
    </source>
</evidence>
<feature type="compositionally biased region" description="Polar residues" evidence="1">
    <location>
        <begin position="187"/>
        <end position="198"/>
    </location>
</feature>
<feature type="compositionally biased region" description="Basic and acidic residues" evidence="1">
    <location>
        <begin position="151"/>
        <end position="166"/>
    </location>
</feature>